<dbReference type="HOGENOM" id="CLU_2705161_0_0_1"/>
<protein>
    <recommendedName>
        <fullName evidence="3">NADH dehydrogenase [ubiquinone] 1 beta subcomplex subunit 9</fullName>
    </recommendedName>
</protein>
<keyword evidence="12" id="KW-1185">Reference proteome</keyword>
<evidence type="ECO:0000313" key="11">
    <source>
        <dbReference type="EMBL" id="CDK28094.1"/>
    </source>
</evidence>
<dbReference type="RefSeq" id="XP_022460085.1">
    <property type="nucleotide sequence ID" value="XM_022600772.1"/>
</dbReference>
<evidence type="ECO:0000256" key="2">
    <source>
        <dbReference type="ARBA" id="ARBA00009508"/>
    </source>
</evidence>
<reference evidence="11" key="2">
    <citation type="submission" date="2014-02" db="EMBL/GenBank/DDBJ databases">
        <title>Complete DNA sequence of /Kuraishia capsulata/ illustrates novel genomic features among budding yeasts (/Saccharomycotina/).</title>
        <authorList>
            <person name="Morales L."/>
            <person name="Noel B."/>
            <person name="Porcel B."/>
            <person name="Marcet-Houben M."/>
            <person name="Hullo M-F."/>
            <person name="Sacerdot C."/>
            <person name="Tekaia F."/>
            <person name="Leh-Louis V."/>
            <person name="Despons L."/>
            <person name="Khanna V."/>
            <person name="Aury J-M."/>
            <person name="Barbe V."/>
            <person name="Couloux A."/>
            <person name="Labadie K."/>
            <person name="Pelletier E."/>
            <person name="Souciet J-L."/>
            <person name="Boekhout T."/>
            <person name="Gabaldon T."/>
            <person name="Wincker P."/>
            <person name="Dujon B."/>
        </authorList>
    </citation>
    <scope>NUCLEOTIDE SEQUENCE</scope>
    <source>
        <strain evidence="11">CBS 1993</strain>
    </source>
</reference>
<evidence type="ECO:0000256" key="4">
    <source>
        <dbReference type="ARBA" id="ARBA00022448"/>
    </source>
</evidence>
<sequence>MSSPVPFSLANKKLVSSLYRQSLRTAQNWINRKDFYRKKAAEIRGRFEANKHIEDPNQLKSFIRLCSTKLRLY</sequence>
<organism evidence="11 12">
    <name type="scientific">Kuraishia capsulata CBS 1993</name>
    <dbReference type="NCBI Taxonomy" id="1382522"/>
    <lineage>
        <taxon>Eukaryota</taxon>
        <taxon>Fungi</taxon>
        <taxon>Dikarya</taxon>
        <taxon>Ascomycota</taxon>
        <taxon>Saccharomycotina</taxon>
        <taxon>Pichiomycetes</taxon>
        <taxon>Pichiales</taxon>
        <taxon>Pichiaceae</taxon>
        <taxon>Kuraishia</taxon>
    </lineage>
</organism>
<keyword evidence="9" id="KW-0472">Membrane</keyword>
<keyword evidence="7" id="KW-0249">Electron transport</keyword>
<keyword evidence="8" id="KW-0496">Mitochondrion</keyword>
<evidence type="ECO:0000256" key="3">
    <source>
        <dbReference type="ARBA" id="ARBA00018684"/>
    </source>
</evidence>
<feature type="domain" description="Complex 1 LYR protein" evidence="10">
    <location>
        <begin position="15"/>
        <end position="71"/>
    </location>
</feature>
<dbReference type="STRING" id="1382522.W6MN77"/>
<comment type="similarity">
    <text evidence="2">Belongs to the complex I LYR family.</text>
</comment>
<dbReference type="EMBL" id="HG793129">
    <property type="protein sequence ID" value="CDK28094.1"/>
    <property type="molecule type" value="Genomic_DNA"/>
</dbReference>
<reference evidence="11" key="1">
    <citation type="submission" date="2013-12" db="EMBL/GenBank/DDBJ databases">
        <authorList>
            <person name="Genoscope - CEA"/>
        </authorList>
    </citation>
    <scope>NUCLEOTIDE SEQUENCE</scope>
    <source>
        <strain evidence="11">CBS 1993</strain>
    </source>
</reference>
<comment type="subcellular location">
    <subcellularLocation>
        <location evidence="1">Mitochondrion inner membrane</location>
        <topology evidence="1">Peripheral membrane protein</topology>
        <orientation evidence="1">Matrix side</orientation>
    </subcellularLocation>
</comment>
<evidence type="ECO:0000256" key="7">
    <source>
        <dbReference type="ARBA" id="ARBA00022982"/>
    </source>
</evidence>
<evidence type="ECO:0000256" key="1">
    <source>
        <dbReference type="ARBA" id="ARBA00004443"/>
    </source>
</evidence>
<dbReference type="InterPro" id="IPR033034">
    <property type="entry name" value="NDUFB9"/>
</dbReference>
<proteinExistence type="inferred from homology"/>
<accession>W6MN77</accession>
<keyword evidence="4" id="KW-0813">Transport</keyword>
<evidence type="ECO:0000259" key="10">
    <source>
        <dbReference type="Pfam" id="PF05347"/>
    </source>
</evidence>
<dbReference type="OrthoDB" id="13598at2759"/>
<dbReference type="GeneID" id="34521473"/>
<evidence type="ECO:0000256" key="6">
    <source>
        <dbReference type="ARBA" id="ARBA00022792"/>
    </source>
</evidence>
<dbReference type="Proteomes" id="UP000019384">
    <property type="component" value="Unassembled WGS sequence"/>
</dbReference>
<evidence type="ECO:0000256" key="8">
    <source>
        <dbReference type="ARBA" id="ARBA00023128"/>
    </source>
</evidence>
<dbReference type="GO" id="GO:0006120">
    <property type="term" value="P:mitochondrial electron transport, NADH to ubiquinone"/>
    <property type="evidence" value="ECO:0007669"/>
    <property type="project" value="InterPro"/>
</dbReference>
<evidence type="ECO:0000313" key="12">
    <source>
        <dbReference type="Proteomes" id="UP000019384"/>
    </source>
</evidence>
<dbReference type="PANTHER" id="PTHR12868">
    <property type="entry name" value="NADH-UBIQUINONE OXIDOREDUCTASE B22 SUBUNIT"/>
    <property type="match status" value="1"/>
</dbReference>
<name>W6MN77_9ASCO</name>
<keyword evidence="6" id="KW-0999">Mitochondrion inner membrane</keyword>
<evidence type="ECO:0000256" key="5">
    <source>
        <dbReference type="ARBA" id="ARBA00022660"/>
    </source>
</evidence>
<gene>
    <name evidence="11" type="ORF">KUCA_T00004075001</name>
</gene>
<keyword evidence="5" id="KW-0679">Respiratory chain</keyword>
<dbReference type="PANTHER" id="PTHR12868:SF0">
    <property type="entry name" value="NADH DEHYDROGENASE [UBIQUINONE] 1 BETA SUBCOMPLEX SUBUNIT 9"/>
    <property type="match status" value="1"/>
</dbReference>
<dbReference type="AlphaFoldDB" id="W6MN77"/>
<dbReference type="InterPro" id="IPR008011">
    <property type="entry name" value="Complex1_LYR_dom"/>
</dbReference>
<dbReference type="GO" id="GO:0005743">
    <property type="term" value="C:mitochondrial inner membrane"/>
    <property type="evidence" value="ECO:0007669"/>
    <property type="project" value="UniProtKB-SubCell"/>
</dbReference>
<dbReference type="Pfam" id="PF05347">
    <property type="entry name" value="Complex1_LYR"/>
    <property type="match status" value="1"/>
</dbReference>
<evidence type="ECO:0000256" key="9">
    <source>
        <dbReference type="ARBA" id="ARBA00023136"/>
    </source>
</evidence>